<feature type="region of interest" description="Disordered" evidence="1">
    <location>
        <begin position="110"/>
        <end position="131"/>
    </location>
</feature>
<dbReference type="AlphaFoldDB" id="A0AAQ2C5I6"/>
<name>A0AAQ2C5I6_9MICO</name>
<evidence type="ECO:0000313" key="2">
    <source>
        <dbReference type="EMBL" id="TFC44867.1"/>
    </source>
</evidence>
<gene>
    <name evidence="2" type="ORF">E3O49_11195</name>
</gene>
<feature type="compositionally biased region" description="Basic and acidic residues" evidence="1">
    <location>
        <begin position="117"/>
        <end position="131"/>
    </location>
</feature>
<keyword evidence="3" id="KW-1185">Reference proteome</keyword>
<dbReference type="Proteomes" id="UP000297403">
    <property type="component" value="Unassembled WGS sequence"/>
</dbReference>
<dbReference type="EMBL" id="SOFY01000061">
    <property type="protein sequence ID" value="TFC44867.1"/>
    <property type="molecule type" value="Genomic_DNA"/>
</dbReference>
<evidence type="ECO:0000256" key="1">
    <source>
        <dbReference type="SAM" id="MobiDB-lite"/>
    </source>
</evidence>
<evidence type="ECO:0000313" key="3">
    <source>
        <dbReference type="Proteomes" id="UP000297403"/>
    </source>
</evidence>
<organism evidence="2 3">
    <name type="scientific">Cryobacterium shii</name>
    <dbReference type="NCBI Taxonomy" id="1259235"/>
    <lineage>
        <taxon>Bacteria</taxon>
        <taxon>Bacillati</taxon>
        <taxon>Actinomycetota</taxon>
        <taxon>Actinomycetes</taxon>
        <taxon>Micrococcales</taxon>
        <taxon>Microbacteriaceae</taxon>
        <taxon>Cryobacterium</taxon>
    </lineage>
</organism>
<comment type="caution">
    <text evidence="2">The sequence shown here is derived from an EMBL/GenBank/DDBJ whole genome shotgun (WGS) entry which is preliminary data.</text>
</comment>
<accession>A0AAQ2C5I6</accession>
<sequence>MPTFHDPVADAAEAHEVLRALAHASRTFDDPAHTYTVMGELLGGLRSLAQVLEQVATAHTWDESRAHTDSGDHWAGVEEAFAAANALRRAASLVRRAELAVDQASQHSGRVAWAPATERRGTSPERAPRALFGDGDRFAHRALSERRGLSL</sequence>
<protein>
    <submittedName>
        <fullName evidence="2">Uncharacterized protein</fullName>
    </submittedName>
</protein>
<dbReference type="RefSeq" id="WP_134451594.1">
    <property type="nucleotide sequence ID" value="NZ_SOFY01000061.1"/>
</dbReference>
<proteinExistence type="predicted"/>
<reference evidence="2 3" key="1">
    <citation type="submission" date="2019-03" db="EMBL/GenBank/DDBJ databases">
        <title>Genomics of glacier-inhabiting Cryobacterium strains.</title>
        <authorList>
            <person name="Liu Q."/>
            <person name="Xin Y.-H."/>
        </authorList>
    </citation>
    <scope>NUCLEOTIDE SEQUENCE [LARGE SCALE GENOMIC DNA]</scope>
    <source>
        <strain evidence="3">TMT1-22</strain>
    </source>
</reference>